<evidence type="ECO:0000313" key="2">
    <source>
        <dbReference type="EMBL" id="CCO46136.1"/>
    </source>
</evidence>
<dbReference type="InterPro" id="IPR013783">
    <property type="entry name" value="Ig-like_fold"/>
</dbReference>
<gene>
    <name evidence="2" type="ORF">VIBNISOn1_1680014</name>
</gene>
<feature type="region of interest" description="Disordered" evidence="1">
    <location>
        <begin position="19"/>
        <end position="79"/>
    </location>
</feature>
<feature type="region of interest" description="Disordered" evidence="1">
    <location>
        <begin position="968"/>
        <end position="996"/>
    </location>
</feature>
<dbReference type="PROSITE" id="PS51257">
    <property type="entry name" value="PROKAR_LIPOPROTEIN"/>
    <property type="match status" value="1"/>
</dbReference>
<protein>
    <recommendedName>
        <fullName evidence="4">EF-hand domain-containing protein</fullName>
    </recommendedName>
</protein>
<organism evidence="2 3">
    <name type="scientific">Vibrio nigripulchritudo SOn1</name>
    <dbReference type="NCBI Taxonomy" id="1238450"/>
    <lineage>
        <taxon>Bacteria</taxon>
        <taxon>Pseudomonadati</taxon>
        <taxon>Pseudomonadota</taxon>
        <taxon>Gammaproteobacteria</taxon>
        <taxon>Vibrionales</taxon>
        <taxon>Vibrionaceae</taxon>
        <taxon>Vibrio</taxon>
    </lineage>
</organism>
<evidence type="ECO:0000313" key="3">
    <source>
        <dbReference type="Proteomes" id="UP000018211"/>
    </source>
</evidence>
<accession>A0AAV2VNW8</accession>
<dbReference type="InterPro" id="IPR018247">
    <property type="entry name" value="EF_Hand_1_Ca_BS"/>
</dbReference>
<dbReference type="RefSeq" id="WP_022611368.1">
    <property type="nucleotide sequence ID" value="NZ_LK391965.1"/>
</dbReference>
<dbReference type="EMBL" id="CAOF01000077">
    <property type="protein sequence ID" value="CCO46136.1"/>
    <property type="molecule type" value="Genomic_DNA"/>
</dbReference>
<evidence type="ECO:0008006" key="4">
    <source>
        <dbReference type="Google" id="ProtNLM"/>
    </source>
</evidence>
<dbReference type="Proteomes" id="UP000018211">
    <property type="component" value="Unassembled WGS sequence"/>
</dbReference>
<reference evidence="2 3" key="1">
    <citation type="journal article" date="2013" name="ISME J.">
        <title>Comparative genomics of pathogenic lineages of Vibrio nigripulchritudo identifies virulence-associated traits.</title>
        <authorList>
            <person name="Goudenege D."/>
            <person name="Labreuche Y."/>
            <person name="Krin E."/>
            <person name="Ansquer D."/>
            <person name="Mangenot S."/>
            <person name="Calteau A."/>
            <person name="Medigue C."/>
            <person name="Mazel D."/>
            <person name="Polz M.F."/>
            <person name="Le Roux F."/>
        </authorList>
    </citation>
    <scope>NUCLEOTIDE SEQUENCE [LARGE SCALE GENOMIC DNA]</scope>
    <source>
        <strain evidence="2 3">SOn1</strain>
    </source>
</reference>
<name>A0AAV2VNW8_9VIBR</name>
<evidence type="ECO:0000256" key="1">
    <source>
        <dbReference type="SAM" id="MobiDB-lite"/>
    </source>
</evidence>
<comment type="caution">
    <text evidence="2">The sequence shown here is derived from an EMBL/GenBank/DDBJ whole genome shotgun (WGS) entry which is preliminary data.</text>
</comment>
<proteinExistence type="predicted"/>
<dbReference type="AlphaFoldDB" id="A0AAV2VNW8"/>
<dbReference type="Gene3D" id="2.60.40.10">
    <property type="entry name" value="Immunoglobulins"/>
    <property type="match status" value="1"/>
</dbReference>
<feature type="compositionally biased region" description="Basic and acidic residues" evidence="1">
    <location>
        <begin position="973"/>
        <end position="982"/>
    </location>
</feature>
<dbReference type="PROSITE" id="PS00018">
    <property type="entry name" value="EF_HAND_1"/>
    <property type="match status" value="2"/>
</dbReference>
<feature type="compositionally biased region" description="Low complexity" evidence="1">
    <location>
        <begin position="37"/>
        <end position="64"/>
    </location>
</feature>
<sequence>MLFKRIVITSLLGLATLGCSERPTDGVASTPGGGNSGTTKPGNPGTSNPGTPGTTPGTPGGAITPPQPPTQFRDITISGPVPLATNTDVFEFKVCAGNTCDTWQSAVPEGSYEYTFEVSQWPDNQPVTVEGWIVSQSTASTKTSNAGAATTTTTQSKYFKTELDTLASIIQMDSSGDGVIDETELVTLSLDPITQAFNTVAKHLLSTSLTQHANLPVRQKNEAVRRYLSEQSSSTWVHLTEDQRTAINDHMKTTGSSSWRPSYYGSYTLNLTPEQWLLIKGNPNTPLDEQVIEINTAQLKVINPRNHNRAMLNWLFRLTTQQLANARGELVYTQQLVMELASVYEQMADQGERDLILGWSQERKLKEHVAIANPGDGEPTVFDAPFDLAISDSWRDSQYDLLGLYDVLDTETGKGTAITWTLSPADIERIYEQHKQDVAADPDNSHSKYFTLPNTTWPGSGTGLQALGKKILVALAGSPKEPIWKHYKAQVGKAVPTYPQMNITADEQMERRQLRSWGKLEYANYHHPLKNQIMGLAPEQHLRISGRFPVELEEASVEVVLGTRLNKPKTEDTNGRQPIGRHEPIALIDLDGQRRKSIDYTGKNGFVFTIPLRNVDNNLERCQPGKPPVPNKEFEYNYEYTEDDMHDTLTIHIRDNKTGVQLRSVLGSFCELVKRDTNGNGTLEISELERLSVGYISSAQAALMFKTSLSKHGYAGYLYPFTLDEIAARYNAFPRQQVEFLAAIFALQVEGKLFGRAIDLVESADIYMDVLDILDIDMLGNYGVVSSNNLLPDMETLQDRFAAKYAIGEVLIDNLDVNVSHITQNMTQLLANSEEDKYYFEFSRPGSWVTVYPVSVLDPTCQVVLNHDQVLGVRIDGKGKNEDGHWVTIGWDKQAGATQYTLGWGSNQFKNVVDAEHQKPTNKLRATITGLTFEQAYHIRVQSNIGTPSALLTYSPQHIHIADSRVTAGIESDDSHRGRDSDGACDPLSGKARNSNKDGMLGARYVKLDNKGVPLIRQDLTYKQSPFSCVLDAHTGLVWETKHGRQDDEPYTIFDGDNMFVKDATNAGDVFDGTCALPDLNVVSTDPKQCTVENQITWINSKKRCGLNNWRIPTLEEGYALFDFGQNRASNLDTRYFPNLYFPRMNMSTFHGFWLDAPSIDGLKHRALTALWLEAEYFNNSDHNPLVLISDGYYAE</sequence>